<name>A0A914GQ35_GLORO</name>
<dbReference type="AlphaFoldDB" id="A0A914GQ35"/>
<reference evidence="2" key="1">
    <citation type="submission" date="2022-11" db="UniProtKB">
        <authorList>
            <consortium name="WormBaseParasite"/>
        </authorList>
    </citation>
    <scope>IDENTIFICATION</scope>
</reference>
<evidence type="ECO:0000313" key="2">
    <source>
        <dbReference type="WBParaSite" id="Gr19_v10_g10124.t1"/>
    </source>
</evidence>
<dbReference type="Proteomes" id="UP000887572">
    <property type="component" value="Unplaced"/>
</dbReference>
<keyword evidence="1" id="KW-1185">Reference proteome</keyword>
<dbReference type="WBParaSite" id="Gr19_v10_g10124.t1">
    <property type="protein sequence ID" value="Gr19_v10_g10124.t1"/>
    <property type="gene ID" value="Gr19_v10_g10124"/>
</dbReference>
<protein>
    <submittedName>
        <fullName evidence="2">F-box protein</fullName>
    </submittedName>
</protein>
<organism evidence="1 2">
    <name type="scientific">Globodera rostochiensis</name>
    <name type="common">Golden nematode worm</name>
    <name type="synonym">Heterodera rostochiensis</name>
    <dbReference type="NCBI Taxonomy" id="31243"/>
    <lineage>
        <taxon>Eukaryota</taxon>
        <taxon>Metazoa</taxon>
        <taxon>Ecdysozoa</taxon>
        <taxon>Nematoda</taxon>
        <taxon>Chromadorea</taxon>
        <taxon>Rhabditida</taxon>
        <taxon>Tylenchina</taxon>
        <taxon>Tylenchomorpha</taxon>
        <taxon>Tylenchoidea</taxon>
        <taxon>Heteroderidae</taxon>
        <taxon>Heteroderinae</taxon>
        <taxon>Globodera</taxon>
    </lineage>
</organism>
<proteinExistence type="predicted"/>
<sequence>MSDNASELEQQQQMDKILGSLRIVRAAGGNGAQMVNRSGEGLSIPQGPPPGKVFDFKYIEISYVDQTVIKFLERILFNSSGTTLAIYTSGYQSRSWEIIWQKIWPLVNDNICGFFLHVTVLYHLRQFSPAILRNCPNLRLIDSIKLFPEFPAEDNAEASSNQALAKCRYSAERMDELRTSFVTASESVNFIIRFLEDDHHFVPFEEENNLTRERLTFRFIGGYGLLVRCPIGREEDKWTNWEEEAIEWQCCRQQNCIAITFKDSDIGDGMVGASEGPSEPTD</sequence>
<accession>A0A914GQ35</accession>
<evidence type="ECO:0000313" key="1">
    <source>
        <dbReference type="Proteomes" id="UP000887572"/>
    </source>
</evidence>